<gene>
    <name evidence="2" type="ORF">CEXT_523961</name>
</gene>
<dbReference type="Proteomes" id="UP001054945">
    <property type="component" value="Unassembled WGS sequence"/>
</dbReference>
<keyword evidence="3" id="KW-1185">Reference proteome</keyword>
<feature type="region of interest" description="Disordered" evidence="1">
    <location>
        <begin position="31"/>
        <end position="68"/>
    </location>
</feature>
<accession>A0AAV4QDL3</accession>
<evidence type="ECO:0000313" key="3">
    <source>
        <dbReference type="Proteomes" id="UP001054945"/>
    </source>
</evidence>
<feature type="compositionally biased region" description="Basic and acidic residues" evidence="1">
    <location>
        <begin position="49"/>
        <end position="68"/>
    </location>
</feature>
<comment type="caution">
    <text evidence="2">The sequence shown here is derived from an EMBL/GenBank/DDBJ whole genome shotgun (WGS) entry which is preliminary data.</text>
</comment>
<name>A0AAV4QDL3_CAEEX</name>
<proteinExistence type="predicted"/>
<protein>
    <submittedName>
        <fullName evidence="2">Uncharacterized protein</fullName>
    </submittedName>
</protein>
<evidence type="ECO:0000256" key="1">
    <source>
        <dbReference type="SAM" id="MobiDB-lite"/>
    </source>
</evidence>
<reference evidence="2 3" key="1">
    <citation type="submission" date="2021-06" db="EMBL/GenBank/DDBJ databases">
        <title>Caerostris extrusa draft genome.</title>
        <authorList>
            <person name="Kono N."/>
            <person name="Arakawa K."/>
        </authorList>
    </citation>
    <scope>NUCLEOTIDE SEQUENCE [LARGE SCALE GENOMIC DNA]</scope>
</reference>
<evidence type="ECO:0000313" key="2">
    <source>
        <dbReference type="EMBL" id="GIY08123.1"/>
    </source>
</evidence>
<sequence>MSGVSSAESLALQHVLGAVEGELRRLQQEARYTPARPLAQRLQGAQEHIPSREEESHGIADEYQDQEPRDGAQALAHLFLGMEKKKDI</sequence>
<organism evidence="2 3">
    <name type="scientific">Caerostris extrusa</name>
    <name type="common">Bark spider</name>
    <name type="synonym">Caerostris bankana</name>
    <dbReference type="NCBI Taxonomy" id="172846"/>
    <lineage>
        <taxon>Eukaryota</taxon>
        <taxon>Metazoa</taxon>
        <taxon>Ecdysozoa</taxon>
        <taxon>Arthropoda</taxon>
        <taxon>Chelicerata</taxon>
        <taxon>Arachnida</taxon>
        <taxon>Araneae</taxon>
        <taxon>Araneomorphae</taxon>
        <taxon>Entelegynae</taxon>
        <taxon>Araneoidea</taxon>
        <taxon>Araneidae</taxon>
        <taxon>Caerostris</taxon>
    </lineage>
</organism>
<dbReference type="EMBL" id="BPLR01006204">
    <property type="protein sequence ID" value="GIY08123.1"/>
    <property type="molecule type" value="Genomic_DNA"/>
</dbReference>
<dbReference type="AlphaFoldDB" id="A0AAV4QDL3"/>